<keyword evidence="3" id="KW-0479">Metal-binding</keyword>
<evidence type="ECO:0000256" key="11">
    <source>
        <dbReference type="ARBA" id="ARBA00023163"/>
    </source>
</evidence>
<feature type="compositionally biased region" description="Polar residues" evidence="15">
    <location>
        <begin position="32"/>
        <end position="46"/>
    </location>
</feature>
<feature type="region of interest" description="Disordered" evidence="15">
    <location>
        <begin position="494"/>
        <end position="516"/>
    </location>
</feature>
<reference evidence="19 20" key="1">
    <citation type="submission" date="2018-04" db="EMBL/GenBank/DDBJ databases">
        <title>The genome of golden apple snail Pomacea canaliculata provides insight into stress tolerance and invasive adaptation.</title>
        <authorList>
            <person name="Liu C."/>
            <person name="Liu B."/>
            <person name="Ren Y."/>
            <person name="Zhang Y."/>
            <person name="Wang H."/>
            <person name="Li S."/>
            <person name="Jiang F."/>
            <person name="Yin L."/>
            <person name="Zhang G."/>
            <person name="Qian W."/>
            <person name="Fan W."/>
        </authorList>
    </citation>
    <scope>NUCLEOTIDE SEQUENCE [LARGE SCALE GENOMIC DNA]</scope>
    <source>
        <strain evidence="19">SZHN2017</strain>
        <tissue evidence="19">Muscle</tissue>
    </source>
</reference>
<feature type="compositionally biased region" description="Basic and acidic residues" evidence="15">
    <location>
        <begin position="145"/>
        <end position="156"/>
    </location>
</feature>
<dbReference type="FunFam" id="3.30.40.10:FF:000048">
    <property type="entry name" value="nucleosome-remodeling factor subunit BPTF isoform X1"/>
    <property type="match status" value="1"/>
</dbReference>
<feature type="compositionally biased region" description="Polar residues" evidence="15">
    <location>
        <begin position="2565"/>
        <end position="2576"/>
    </location>
</feature>
<dbReference type="GO" id="GO:0045892">
    <property type="term" value="P:negative regulation of DNA-templated transcription"/>
    <property type="evidence" value="ECO:0007669"/>
    <property type="project" value="UniProtKB-ARBA"/>
</dbReference>
<evidence type="ECO:0000256" key="10">
    <source>
        <dbReference type="ARBA" id="ARBA00023117"/>
    </source>
</evidence>
<feature type="region of interest" description="Disordered" evidence="15">
    <location>
        <begin position="2344"/>
        <end position="2363"/>
    </location>
</feature>
<feature type="region of interest" description="Disordered" evidence="15">
    <location>
        <begin position="2546"/>
        <end position="2617"/>
    </location>
</feature>
<sequence>MSTRGRRARGRPPKAPLPINRTNFLRKPKAFTSGSGEQSFISTTGNGSPYLSQSFRGFSTRGRGRAASYKSRNFVSQLIADDDDLSSVADIENDRASDITDFDNTDNYGSDVSYEESDDSYLSDESLSTVSSSVSRRKLYPKRPKTPEIPDDKDIPQLELPSTATDLIIPQEHVLQAVGVYEVLRHFRTNLRLSPFTFEDFCAALICDEQCTLIAEIHICLIKALLREEESNNTMFGPHDTKDSVNISLFFLDGMTWPEIARAYLDSERHPEFRAALPALTSSNFPYVPLAEKLTVLQTLTDLFLTTTSVRAEITNEGNIHYDDHCRACHKLGDLLCCETCSAVYHLACVEPPMEEVPEEDWLCSVCSAHQVKGVTDCISEAEKSGLLSRQEPIGFDRHARKYWFLCRRIIVEGENEVWYYSTKSHVEELMECLEGGEWERELLASLQEMRDDIMKHVAITEELTSTNKGSKKSIIEIEIAQLVKQQAERAMRKAQEEAERRQREEEERKRQEEEEKKIQQLVLEGKIIHKDGENKDITMLEESSSILTATMNEVVNTTMNLSHNSQKNGQVTSSSTQIKETTTTIITTTTTTTTTVHMEGASAEAFNHTKPLNISGRDSLLSCIPSESIPESTGQDDKPKPKVVSLQSLIPNVKTSALQVEDKGGGGMPKITPGTKTVLVVNREGGKVTLQVAAQALEKLNDAGKGEELTMTQQMSSTTTTAASGIETRRILTRSKTGSLTPKQFTDSITTTTSSLKMSGKSSADDVLVINKDGEISRITRSKTLSSSSIAVSQYFRLGMEGGYKSYQNQYSTNPLALNKHQHNEERDKRRHLSHKFSLTQASEFKWNGSVYGNRAITMATLRLSIVQLENNIPAAFLHPNWSIHRSNWQKAVHMCQSPQDFALALAILEACMKPVIFNPVWHESLGHTRLQRITSGDREEMKKREKEARKRKEEEEEGKPLVWIKYPLGLKHQVWKQRGEEYRVTGGNGWLWVSSTHVGNFTPQDTVGLRSVAVKIRNRRLKAAKALSKSKTSEEDKDPENGDGGDIEDAKEAENTKAADSTGFSTSKAASENMCILRSLAFDGGEQRMNTDAHDEAKDEQTAEIMEVDASENDSQASLVAAAETGPSSPNTVKSSTSSDQDTKVHPSLAGNKLTMFTRNWGNFADKRDAELAKEVFSKMPDKVTDVDVINVSDAMQNRTHYPKVTKPYSKLDSLLERRLKAEEIESKQRAALEQQIQWKLKYEEKAKMGHESKDIKPSLDILINGLPQSKTPSRSSSCYSPLCHSLGPEACYSPACKSLAAADLNAGKSDLCTLTKSESTEVKVEVKVEAKTASSVAASDVTKCDSKLAAKLIKEEPLDTSQGSLKAANITLEEEEIDVEGDREGENSNSSTASDKLLNSLKAKPPTSNSGDNGEKSQKAATSKDSDAGTVKTSSTKVSLSTSLLTKDQAESSNDKSSSLLPGIKDSVSVAHSLSSRSGLTLSQAQLALTQAIMKMSVEELRAKIPPVRHTQDKFKLPRVARIGAKQRSKTMKKASLPVCQKFQTTSKRKSIFVLENYELAKLARRGGFRETSGFNYNCKMNNVNWIYPCPRPLFKTAWRYRTQTLTSLAAAALQLRILWACTRWDDLAVKPPAGGTNTISTETEITTTELLKRRDIGPHGLRSEYQVRKIVVPLGITNQPKEKYTPQRSGLRERKRVESPRQTEPSVTETWVPEEELELWEIRQFGEKLEKQQALAQEKLAAQGGSAGATTVVVTTSTSGLSQTASQIKAQMEQQLKQQRLALQQKRLQENQGIKLTTTTSTAAVTGGTTIVINNSANGAAPTHLKTISISAPSSGGASTPTLIKQVQPKTISTPSTGLPGSVMGSALSSSPLRPGVKVQLPGTTVSIRPTTSLTLAPKPGATSVTSASASTPTPRMNTPQEATQVLKGTVQIKPQTTPSLTGQVQNLQIIQGPQGQLQVRGLLPGQQIIRLPDGRLQLITIPGQSTAAVSSPAVTVATTQQQPLVRPTITLRPQQPTLVVTSPTPATTQAALTPATQTRLIVPTQIATAGAVSLSGVVSAPTITLPARPATSILSMAASSPTKPLIISTTGRLPGSTILSAAGTPGTATQQLVSLAGQQVVSAPLLAGQTLLTSQASANPVTTSQAVTTLPVVSIQSAAAVSSTPAPAVVALQTSQGTASLLPGQSLLARPLTGTTATSLLSVSSPASAATLTLGQKVTHIIQASSAANSVSTSTTSATPTLARTLASITPHLQLKTVATPTVAAIKTPASPLRQVISPVPVKSAIPGTASSPLKTAIVPVVPKTAGQPQLTLQNSGAQPTVKLIAPVVATTSSPVTTASVPTVPVTSASPSTSTSPTGKYAITPQVVQQVVRQALMQNQTPEIQAKLLAMQRQIQQQQQQQQQKQTVTLTSPGGIQVAKAAVAAPTKIQLAPVSQGTEPKGFKSKFLTQEQKDDQMRTAVCSMVLKSLLDKIEREEKIEQKRQKKQESAEEKQKRLITVTLQRALFKHKEALKKEILKKRSVMEKTLQQKIFMEMADTIKRQKKTTSKTSPTSTASSSMLSALQQGSNPTPVMLVKRREGESPKITAYTPPPGLADSKSAKKRKGSLMRSGPMLNNKQRVISVPGRSRGEKVYCVCRTPYDETKFYIGCDLCSNWFHGSCVNITEEQARFIDSYICDDCRKQQENTSEELYCLCRTPYDENQFYIGCDRCQDWFHGRCVGISKAEADSIDTYICPNCQQKEEVDPIAQKELSSDDFVNLLKIVRSLQGHKMAWPFLTAVDPKDVPDYYKVIKEPMDLSMVENRVASKTYAKLSDFVKDVTKIFDNCRLYNPTDSPFYQCAEVLETYFVQKLKTTRGQF</sequence>
<proteinExistence type="predicted"/>
<feature type="region of interest" description="Disordered" evidence="15">
    <location>
        <begin position="1367"/>
        <end position="1466"/>
    </location>
</feature>
<keyword evidence="9" id="KW-0175">Coiled coil</keyword>
<dbReference type="SMART" id="SM00297">
    <property type="entry name" value="BROMO"/>
    <property type="match status" value="1"/>
</dbReference>
<evidence type="ECO:0000256" key="13">
    <source>
        <dbReference type="PROSITE-ProRule" id="PRU00035"/>
    </source>
</evidence>
<feature type="region of interest" description="Disordered" evidence="15">
    <location>
        <begin position="1683"/>
        <end position="1713"/>
    </location>
</feature>
<dbReference type="InterPro" id="IPR018359">
    <property type="entry name" value="Bromodomain_CS"/>
</dbReference>
<dbReference type="GO" id="GO:0016589">
    <property type="term" value="C:NURF complex"/>
    <property type="evidence" value="ECO:0007669"/>
    <property type="project" value="InterPro"/>
</dbReference>
<dbReference type="GO" id="GO:0045944">
    <property type="term" value="P:positive regulation of transcription by RNA polymerase II"/>
    <property type="evidence" value="ECO:0007669"/>
    <property type="project" value="UniProtKB-ARBA"/>
</dbReference>
<feature type="domain" description="PHD-type" evidence="17">
    <location>
        <begin position="2679"/>
        <end position="2746"/>
    </location>
</feature>
<evidence type="ECO:0000256" key="9">
    <source>
        <dbReference type="ARBA" id="ARBA00023054"/>
    </source>
</evidence>
<feature type="compositionally biased region" description="Acidic residues" evidence="15">
    <location>
        <begin position="1037"/>
        <end position="1049"/>
    </location>
</feature>
<feature type="compositionally biased region" description="Low complexity" evidence="15">
    <location>
        <begin position="123"/>
        <end position="134"/>
    </location>
</feature>
<evidence type="ECO:0000256" key="14">
    <source>
        <dbReference type="PROSITE-ProRule" id="PRU00146"/>
    </source>
</evidence>
<evidence type="ECO:0000256" key="12">
    <source>
        <dbReference type="ARBA" id="ARBA00023242"/>
    </source>
</evidence>
<feature type="domain" description="Bromo" evidence="16">
    <location>
        <begin position="2773"/>
        <end position="2843"/>
    </location>
</feature>
<dbReference type="Gene3D" id="3.30.40.10">
    <property type="entry name" value="Zinc/RING finger domain, C3HC4 (zinc finger)"/>
    <property type="match status" value="3"/>
</dbReference>
<dbReference type="CDD" id="cd15560">
    <property type="entry name" value="PHD2_3_BPTF"/>
    <property type="match status" value="2"/>
</dbReference>
<feature type="region of interest" description="Disordered" evidence="15">
    <location>
        <begin position="1114"/>
        <end position="1149"/>
    </location>
</feature>
<organism evidence="19 20">
    <name type="scientific">Pomacea canaliculata</name>
    <name type="common">Golden apple snail</name>
    <dbReference type="NCBI Taxonomy" id="400727"/>
    <lineage>
        <taxon>Eukaryota</taxon>
        <taxon>Metazoa</taxon>
        <taxon>Spiralia</taxon>
        <taxon>Lophotrochozoa</taxon>
        <taxon>Mollusca</taxon>
        <taxon>Gastropoda</taxon>
        <taxon>Caenogastropoda</taxon>
        <taxon>Architaenioglossa</taxon>
        <taxon>Ampullarioidea</taxon>
        <taxon>Ampullariidae</taxon>
        <taxon>Pomacea</taxon>
    </lineage>
</organism>
<dbReference type="Pfam" id="PF15613">
    <property type="entry name" value="WSD"/>
    <property type="match status" value="1"/>
</dbReference>
<dbReference type="SUPFAM" id="SSF47370">
    <property type="entry name" value="Bromodomain"/>
    <property type="match status" value="1"/>
</dbReference>
<dbReference type="InterPro" id="IPR018501">
    <property type="entry name" value="DDT_dom"/>
</dbReference>
<dbReference type="CDD" id="cd15559">
    <property type="entry name" value="PHD1_BPTF"/>
    <property type="match status" value="1"/>
</dbReference>
<feature type="region of interest" description="Disordered" evidence="15">
    <location>
        <begin position="98"/>
        <end position="157"/>
    </location>
</feature>
<feature type="compositionally biased region" description="Basic and acidic residues" evidence="15">
    <location>
        <begin position="1050"/>
        <end position="1059"/>
    </location>
</feature>
<comment type="caution">
    <text evidence="19">The sequence shown here is derived from an EMBL/GenBank/DDBJ whole genome shotgun (WGS) entry which is preliminary data.</text>
</comment>
<feature type="compositionally biased region" description="Basic and acidic residues" evidence="15">
    <location>
        <begin position="1684"/>
        <end position="1705"/>
    </location>
</feature>
<keyword evidence="6" id="KW-0862">Zinc</keyword>
<feature type="compositionally biased region" description="Basic and acidic residues" evidence="15">
    <location>
        <begin position="937"/>
        <end position="955"/>
    </location>
</feature>
<feature type="compositionally biased region" description="Basic residues" evidence="15">
    <location>
        <begin position="135"/>
        <end position="144"/>
    </location>
</feature>
<feature type="region of interest" description="Disordered" evidence="15">
    <location>
        <begin position="1"/>
        <end position="46"/>
    </location>
</feature>
<keyword evidence="4" id="KW-0677">Repeat</keyword>
<dbReference type="InterPro" id="IPR001487">
    <property type="entry name" value="Bromodomain"/>
</dbReference>
<evidence type="ECO:0000259" key="16">
    <source>
        <dbReference type="PROSITE" id="PS50014"/>
    </source>
</evidence>
<evidence type="ECO:0000256" key="3">
    <source>
        <dbReference type="ARBA" id="ARBA00022723"/>
    </source>
</evidence>
<dbReference type="Proteomes" id="UP000245119">
    <property type="component" value="Linkage Group LG1"/>
</dbReference>
<dbReference type="Gene3D" id="1.20.920.10">
    <property type="entry name" value="Bromodomain-like"/>
    <property type="match status" value="1"/>
</dbReference>
<feature type="compositionally biased region" description="Basic and acidic residues" evidence="15">
    <location>
        <begin position="1416"/>
        <end position="1430"/>
    </location>
</feature>
<dbReference type="OrthoDB" id="784962at2759"/>
<dbReference type="GO" id="GO:0008270">
    <property type="term" value="F:zinc ion binding"/>
    <property type="evidence" value="ECO:0007669"/>
    <property type="project" value="UniProtKB-KW"/>
</dbReference>
<evidence type="ECO:0000256" key="8">
    <source>
        <dbReference type="ARBA" id="ARBA00023015"/>
    </source>
</evidence>
<evidence type="ECO:0000256" key="5">
    <source>
        <dbReference type="ARBA" id="ARBA00022771"/>
    </source>
</evidence>
<keyword evidence="12" id="KW-0539">Nucleus</keyword>
<feature type="domain" description="PHD-type" evidence="17">
    <location>
        <begin position="323"/>
        <end position="370"/>
    </location>
</feature>
<dbReference type="Pfam" id="PF00439">
    <property type="entry name" value="Bromodomain"/>
    <property type="match status" value="1"/>
</dbReference>
<evidence type="ECO:0000256" key="15">
    <source>
        <dbReference type="SAM" id="MobiDB-lite"/>
    </source>
</evidence>
<dbReference type="InterPro" id="IPR013083">
    <property type="entry name" value="Znf_RING/FYVE/PHD"/>
</dbReference>
<feature type="compositionally biased region" description="Low complexity" evidence="15">
    <location>
        <begin position="1904"/>
        <end position="1919"/>
    </location>
</feature>
<dbReference type="InterPro" id="IPR036427">
    <property type="entry name" value="Bromodomain-like_sf"/>
</dbReference>
<keyword evidence="8" id="KW-0805">Transcription regulation</keyword>
<feature type="compositionally biased region" description="Acidic residues" evidence="15">
    <location>
        <begin position="113"/>
        <end position="122"/>
    </location>
</feature>
<dbReference type="STRING" id="400727.A0A2T7Q0F1"/>
<evidence type="ECO:0008006" key="21">
    <source>
        <dbReference type="Google" id="ProtNLM"/>
    </source>
</evidence>
<feature type="domain" description="DDT" evidence="18">
    <location>
        <begin position="171"/>
        <end position="231"/>
    </location>
</feature>
<dbReference type="EMBL" id="PZQS01000001">
    <property type="protein sequence ID" value="PVD39156.1"/>
    <property type="molecule type" value="Genomic_DNA"/>
</dbReference>
<dbReference type="PANTHER" id="PTHR45975:SF2">
    <property type="entry name" value="NUCLEOSOME-REMODELING FACTOR SUBUNIT BPTF"/>
    <property type="match status" value="1"/>
</dbReference>
<dbReference type="PROSITE" id="PS50014">
    <property type="entry name" value="BROMODOMAIN_2"/>
    <property type="match status" value="1"/>
</dbReference>
<feature type="compositionally biased region" description="Polar residues" evidence="15">
    <location>
        <begin position="1854"/>
        <end position="1863"/>
    </location>
</feature>
<feature type="compositionally biased region" description="Low complexity" evidence="15">
    <location>
        <begin position="2553"/>
        <end position="2564"/>
    </location>
</feature>
<keyword evidence="20" id="KW-1185">Reference proteome</keyword>
<evidence type="ECO:0000313" key="20">
    <source>
        <dbReference type="Proteomes" id="UP000245119"/>
    </source>
</evidence>
<dbReference type="PROSITE" id="PS50827">
    <property type="entry name" value="DDT"/>
    <property type="match status" value="1"/>
</dbReference>
<dbReference type="FunFam" id="3.30.40.10:FF:000036">
    <property type="entry name" value="nucleosome-remodeling factor subunit BPTF isoform X1"/>
    <property type="match status" value="1"/>
</dbReference>
<keyword evidence="7" id="KW-0156">Chromatin regulator</keyword>
<feature type="compositionally biased region" description="Low complexity" evidence="15">
    <location>
        <begin position="1129"/>
        <end position="1141"/>
    </location>
</feature>
<dbReference type="InterPro" id="IPR011011">
    <property type="entry name" value="Znf_FYVE_PHD"/>
</dbReference>
<evidence type="ECO:0000313" key="19">
    <source>
        <dbReference type="EMBL" id="PVD39156.1"/>
    </source>
</evidence>
<keyword evidence="11" id="KW-0804">Transcription</keyword>
<dbReference type="GO" id="GO:0000978">
    <property type="term" value="F:RNA polymerase II cis-regulatory region sequence-specific DNA binding"/>
    <property type="evidence" value="ECO:0007669"/>
    <property type="project" value="TreeGrafter"/>
</dbReference>
<dbReference type="SMART" id="SM00571">
    <property type="entry name" value="DDT"/>
    <property type="match status" value="1"/>
</dbReference>
<keyword evidence="2" id="KW-0597">Phosphoprotein</keyword>
<evidence type="ECO:0000256" key="7">
    <source>
        <dbReference type="ARBA" id="ARBA00022853"/>
    </source>
</evidence>
<dbReference type="PRINTS" id="PR00503">
    <property type="entry name" value="BROMODOMAIN"/>
</dbReference>
<gene>
    <name evidence="19" type="ORF">C0Q70_01784</name>
</gene>
<feature type="compositionally biased region" description="Basic residues" evidence="15">
    <location>
        <begin position="1"/>
        <end position="12"/>
    </location>
</feature>
<dbReference type="InterPro" id="IPR038028">
    <property type="entry name" value="BPTF"/>
</dbReference>
<evidence type="ECO:0000256" key="4">
    <source>
        <dbReference type="ARBA" id="ARBA00022737"/>
    </source>
</evidence>
<dbReference type="InterPro" id="IPR001965">
    <property type="entry name" value="Znf_PHD"/>
</dbReference>
<dbReference type="InterPro" id="IPR028941">
    <property type="entry name" value="WHIM2_dom"/>
</dbReference>
<feature type="region of interest" description="Disordered" evidence="15">
    <location>
        <begin position="1026"/>
        <end position="1067"/>
    </location>
</feature>
<dbReference type="GO" id="GO:0006338">
    <property type="term" value="P:chromatin remodeling"/>
    <property type="evidence" value="ECO:0007669"/>
    <property type="project" value="UniProtKB-ARBA"/>
</dbReference>
<dbReference type="PROSITE" id="PS00633">
    <property type="entry name" value="BROMODOMAIN_1"/>
    <property type="match status" value="1"/>
</dbReference>
<dbReference type="PROSITE" id="PS01359">
    <property type="entry name" value="ZF_PHD_1"/>
    <property type="match status" value="1"/>
</dbReference>
<dbReference type="PROSITE" id="PS50016">
    <property type="entry name" value="ZF_PHD_2"/>
    <property type="match status" value="2"/>
</dbReference>
<name>A0A2T7Q0F1_POMCA</name>
<comment type="subcellular location">
    <subcellularLocation>
        <location evidence="1">Nucleus</location>
    </subcellularLocation>
</comment>
<dbReference type="SUPFAM" id="SSF57903">
    <property type="entry name" value="FYVE/PHD zinc finger"/>
    <property type="match status" value="3"/>
</dbReference>
<dbReference type="InterPro" id="IPR019786">
    <property type="entry name" value="Zinc_finger_PHD-type_CS"/>
</dbReference>
<feature type="compositionally biased region" description="Low complexity" evidence="15">
    <location>
        <begin position="1433"/>
        <end position="1450"/>
    </location>
</feature>
<evidence type="ECO:0000256" key="6">
    <source>
        <dbReference type="ARBA" id="ARBA00022833"/>
    </source>
</evidence>
<evidence type="ECO:0000256" key="2">
    <source>
        <dbReference type="ARBA" id="ARBA00022553"/>
    </source>
</evidence>
<dbReference type="Pfam" id="PF00628">
    <property type="entry name" value="PHD"/>
    <property type="match status" value="3"/>
</dbReference>
<keyword evidence="5 14" id="KW-0863">Zinc-finger</keyword>
<dbReference type="PANTHER" id="PTHR45975">
    <property type="entry name" value="NUCLEOSOME-REMODELING FACTOR SUBUNIT BPTF"/>
    <property type="match status" value="1"/>
</dbReference>
<evidence type="ECO:0000256" key="1">
    <source>
        <dbReference type="ARBA" id="ARBA00004123"/>
    </source>
</evidence>
<feature type="region of interest" description="Disordered" evidence="15">
    <location>
        <begin position="1854"/>
        <end position="1879"/>
    </location>
</feature>
<evidence type="ECO:0000259" key="18">
    <source>
        <dbReference type="PROSITE" id="PS50827"/>
    </source>
</evidence>
<dbReference type="InterPro" id="IPR019787">
    <property type="entry name" value="Znf_PHD-finger"/>
</dbReference>
<feature type="region of interest" description="Disordered" evidence="15">
    <location>
        <begin position="936"/>
        <end position="958"/>
    </location>
</feature>
<dbReference type="Pfam" id="PF02791">
    <property type="entry name" value="DDT"/>
    <property type="match status" value="1"/>
</dbReference>
<protein>
    <recommendedName>
        <fullName evidence="21">Nucleosome-remodeling factor subunit BPTF</fullName>
    </recommendedName>
</protein>
<dbReference type="SMART" id="SM00249">
    <property type="entry name" value="PHD"/>
    <property type="match status" value="3"/>
</dbReference>
<feature type="region of interest" description="Disordered" evidence="15">
    <location>
        <begin position="1894"/>
        <end position="1923"/>
    </location>
</feature>
<evidence type="ECO:0000259" key="17">
    <source>
        <dbReference type="PROSITE" id="PS50016"/>
    </source>
</evidence>
<accession>A0A2T7Q0F1</accession>
<dbReference type="CDD" id="cd05509">
    <property type="entry name" value="Bromo_gcn5_like"/>
    <property type="match status" value="1"/>
</dbReference>
<keyword evidence="10 13" id="KW-0103">Bromodomain</keyword>